<evidence type="ECO:0000313" key="3">
    <source>
        <dbReference type="EMBL" id="SON55660.1"/>
    </source>
</evidence>
<dbReference type="PANTHER" id="PTHR43298:SF2">
    <property type="entry name" value="FMN_FAD EXPORTER YEEO-RELATED"/>
    <property type="match status" value="1"/>
</dbReference>
<feature type="transmembrane region" description="Helical" evidence="2">
    <location>
        <begin position="411"/>
        <end position="433"/>
    </location>
</feature>
<keyword evidence="1" id="KW-0813">Transport</keyword>
<feature type="transmembrane region" description="Helical" evidence="2">
    <location>
        <begin position="182"/>
        <end position="208"/>
    </location>
</feature>
<dbReference type="EMBL" id="LT960614">
    <property type="protein sequence ID" value="SON55660.1"/>
    <property type="molecule type" value="Genomic_DNA"/>
</dbReference>
<dbReference type="PANTHER" id="PTHR43298">
    <property type="entry name" value="MULTIDRUG RESISTANCE PROTEIN NORM-RELATED"/>
    <property type="match status" value="1"/>
</dbReference>
<accession>A0A2C9D640</accession>
<dbReference type="GO" id="GO:0042910">
    <property type="term" value="F:xenobiotic transmembrane transporter activity"/>
    <property type="evidence" value="ECO:0007669"/>
    <property type="project" value="InterPro"/>
</dbReference>
<sequence length="454" mass="47414">MPIGQHVSETLRLAGPITMGHFSNLAVTTATLLMFGWTSADTLAAGGLAMRIGVSTNILAAILVISGLMMSEVQGAGQGHLVSRWYTNGLVLSAVLSALSFAWMTVAPSVLAALGQEPAIVADAEAILNIMRWAEPANMIRLGLMRTALPALGLASILFALTPLSLIAYIGLGLALAGMPQIGWHGIPMAFVVISWAVALVMLAIVHLGPRRGLVRFDIGGVMEMLRLVWRGLPIGTLQAIDGVYYLALTLLIGRFGAATLAAHQLVLNFGTIAWALASAFGDAGALRISYSRGASALGDIWRAGFVAAALGILSMTIAAIVVAANPTVFIGFFIDAANPANYDAVAVALALTPWTAGFIFADGFYGVGMGVLRGIDDNRFAMLATVTLYGFVGLPLAYGFAFLMGFGGEGIWMGIVCGVLLVGNALVGRFWWQSRRATGVPVRAVSVPRGDPA</sequence>
<feature type="transmembrane region" description="Helical" evidence="2">
    <location>
        <begin position="381"/>
        <end position="405"/>
    </location>
</feature>
<feature type="transmembrane region" description="Helical" evidence="2">
    <location>
        <begin position="20"/>
        <end position="40"/>
    </location>
</feature>
<name>A0A2C9D640_9HYPH</name>
<keyword evidence="2" id="KW-0472">Membrane</keyword>
<feature type="transmembrane region" description="Helical" evidence="2">
    <location>
        <begin position="148"/>
        <end position="170"/>
    </location>
</feature>
<dbReference type="KEGG" id="hdi:HDIA_2119"/>
<gene>
    <name evidence="3" type="primary">mdtK_1</name>
    <name evidence="3" type="ORF">HDIA_2119</name>
</gene>
<protein>
    <submittedName>
        <fullName evidence="3">Multidrug-efflux transporter</fullName>
    </submittedName>
</protein>
<dbReference type="Pfam" id="PF01554">
    <property type="entry name" value="MatE"/>
    <property type="match status" value="1"/>
</dbReference>
<feature type="transmembrane region" description="Helical" evidence="2">
    <location>
        <begin position="52"/>
        <end position="70"/>
    </location>
</feature>
<keyword evidence="2" id="KW-1133">Transmembrane helix</keyword>
<evidence type="ECO:0000256" key="1">
    <source>
        <dbReference type="ARBA" id="ARBA00022448"/>
    </source>
</evidence>
<dbReference type="AlphaFoldDB" id="A0A2C9D640"/>
<feature type="transmembrane region" description="Helical" evidence="2">
    <location>
        <begin position="90"/>
        <end position="114"/>
    </location>
</feature>
<keyword evidence="2" id="KW-0812">Transmembrane</keyword>
<keyword evidence="4" id="KW-1185">Reference proteome</keyword>
<feature type="transmembrane region" description="Helical" evidence="2">
    <location>
        <begin position="301"/>
        <end position="325"/>
    </location>
</feature>
<reference evidence="4" key="1">
    <citation type="submission" date="2017-09" db="EMBL/GenBank/DDBJ databases">
        <title>Genome sequence of Nannocystis excedens DSM 71.</title>
        <authorList>
            <person name="Blom J."/>
        </authorList>
    </citation>
    <scope>NUCLEOTIDE SEQUENCE [LARGE SCALE GENOMIC DNA]</scope>
    <source>
        <strain evidence="4">type strain: E19</strain>
    </source>
</reference>
<dbReference type="GO" id="GO:0005886">
    <property type="term" value="C:plasma membrane"/>
    <property type="evidence" value="ECO:0007669"/>
    <property type="project" value="TreeGrafter"/>
</dbReference>
<evidence type="ECO:0000313" key="4">
    <source>
        <dbReference type="Proteomes" id="UP000223606"/>
    </source>
</evidence>
<dbReference type="InterPro" id="IPR050222">
    <property type="entry name" value="MATE_MdtK"/>
</dbReference>
<feature type="transmembrane region" description="Helical" evidence="2">
    <location>
        <begin position="266"/>
        <end position="289"/>
    </location>
</feature>
<dbReference type="Proteomes" id="UP000223606">
    <property type="component" value="Chromosome 1"/>
</dbReference>
<organism evidence="3 4">
    <name type="scientific">Hartmannibacter diazotrophicus</name>
    <dbReference type="NCBI Taxonomy" id="1482074"/>
    <lineage>
        <taxon>Bacteria</taxon>
        <taxon>Pseudomonadati</taxon>
        <taxon>Pseudomonadota</taxon>
        <taxon>Alphaproteobacteria</taxon>
        <taxon>Hyphomicrobiales</taxon>
        <taxon>Pleomorphomonadaceae</taxon>
        <taxon>Hartmannibacter</taxon>
    </lineage>
</organism>
<evidence type="ECO:0000256" key="2">
    <source>
        <dbReference type="SAM" id="Phobius"/>
    </source>
</evidence>
<proteinExistence type="predicted"/>
<feature type="transmembrane region" description="Helical" evidence="2">
    <location>
        <begin position="228"/>
        <end position="254"/>
    </location>
</feature>
<feature type="transmembrane region" description="Helical" evidence="2">
    <location>
        <begin position="345"/>
        <end position="369"/>
    </location>
</feature>
<dbReference type="InterPro" id="IPR002528">
    <property type="entry name" value="MATE_fam"/>
</dbReference>
<dbReference type="GO" id="GO:0015297">
    <property type="term" value="F:antiporter activity"/>
    <property type="evidence" value="ECO:0007669"/>
    <property type="project" value="InterPro"/>
</dbReference>